<accession>A0A2B5ITA6</accession>
<dbReference type="AlphaFoldDB" id="A0A2B5ITA6"/>
<dbReference type="RefSeq" id="WP_098577417.1">
    <property type="nucleotide sequence ID" value="NZ_NVGE01000027.1"/>
</dbReference>
<dbReference type="GO" id="GO:0022857">
    <property type="term" value="F:transmembrane transporter activity"/>
    <property type="evidence" value="ECO:0007669"/>
    <property type="project" value="InterPro"/>
</dbReference>
<feature type="transmembrane region" description="Helical" evidence="6">
    <location>
        <begin position="311"/>
        <end position="332"/>
    </location>
</feature>
<dbReference type="InterPro" id="IPR011701">
    <property type="entry name" value="MFS"/>
</dbReference>
<name>A0A2B5ITA6_9BACI</name>
<feature type="transmembrane region" description="Helical" evidence="6">
    <location>
        <begin position="244"/>
        <end position="263"/>
    </location>
</feature>
<feature type="transmembrane region" description="Helical" evidence="6">
    <location>
        <begin position="275"/>
        <end position="299"/>
    </location>
</feature>
<feature type="transmembrane region" description="Helical" evidence="6">
    <location>
        <begin position="438"/>
        <end position="460"/>
    </location>
</feature>
<dbReference type="PANTHER" id="PTHR11662:SF399">
    <property type="entry name" value="FI19708P1-RELATED"/>
    <property type="match status" value="1"/>
</dbReference>
<feature type="transmembrane region" description="Helical" evidence="6">
    <location>
        <begin position="143"/>
        <end position="165"/>
    </location>
</feature>
<dbReference type="GO" id="GO:0005886">
    <property type="term" value="C:plasma membrane"/>
    <property type="evidence" value="ECO:0007669"/>
    <property type="project" value="UniProtKB-SubCell"/>
</dbReference>
<dbReference type="Gene3D" id="1.20.1250.20">
    <property type="entry name" value="MFS general substrate transporter like domains"/>
    <property type="match status" value="2"/>
</dbReference>
<proteinExistence type="predicted"/>
<keyword evidence="3 6" id="KW-0812">Transmembrane</keyword>
<dbReference type="InterPro" id="IPR020846">
    <property type="entry name" value="MFS_dom"/>
</dbReference>
<dbReference type="InterPro" id="IPR050382">
    <property type="entry name" value="MFS_Na/Anion_cotransporter"/>
</dbReference>
<evidence type="ECO:0000256" key="2">
    <source>
        <dbReference type="ARBA" id="ARBA00022448"/>
    </source>
</evidence>
<dbReference type="PROSITE" id="PS50850">
    <property type="entry name" value="MFS"/>
    <property type="match status" value="1"/>
</dbReference>
<evidence type="ECO:0000259" key="7">
    <source>
        <dbReference type="PROSITE" id="PS50850"/>
    </source>
</evidence>
<dbReference type="Proteomes" id="UP000223311">
    <property type="component" value="Unassembled WGS sequence"/>
</dbReference>
<reference evidence="8 9" key="1">
    <citation type="submission" date="2017-09" db="EMBL/GenBank/DDBJ databases">
        <title>Large-scale bioinformatics analysis of Bacillus genomes uncovers conserved roles of natural products in bacterial physiology.</title>
        <authorList>
            <consortium name="Agbiome Team Llc"/>
            <person name="Bleich R.M."/>
            <person name="Grubbs K.J."/>
            <person name="Santa Maria K.C."/>
            <person name="Allen S.E."/>
            <person name="Farag S."/>
            <person name="Shank E.A."/>
            <person name="Bowers A."/>
        </authorList>
    </citation>
    <scope>NUCLEOTIDE SEQUENCE [LARGE SCALE GENOMIC DNA]</scope>
    <source>
        <strain evidence="8 9">AFS080080</strain>
    </source>
</reference>
<evidence type="ECO:0000256" key="5">
    <source>
        <dbReference type="ARBA" id="ARBA00023136"/>
    </source>
</evidence>
<feature type="transmembrane region" description="Helical" evidence="6">
    <location>
        <begin position="177"/>
        <end position="200"/>
    </location>
</feature>
<evidence type="ECO:0000256" key="6">
    <source>
        <dbReference type="SAM" id="Phobius"/>
    </source>
</evidence>
<dbReference type="SUPFAM" id="SSF103473">
    <property type="entry name" value="MFS general substrate transporter"/>
    <property type="match status" value="1"/>
</dbReference>
<keyword evidence="2" id="KW-0813">Transport</keyword>
<protein>
    <submittedName>
        <fullName evidence="8">MFS transporter</fullName>
    </submittedName>
</protein>
<sequence>MEHKNHNYYKIWVLLFIGWTVSYADRTITGPILTWMIENNVSFLKNVTDPHALAGLIGSLLFTGYMLTQFPGGTLGDKYGHSTIIIISVFWAGIVTILSGFVTTLVSFILLRVLVGLGEGVYYSNDRCVVIENTPVEKRSLGLGVVIAGLSVGITLGTILVPILINFGKGFLGNEDAWRMPFFIFGFLTLLVGIMFLLFLKNHKKAQYLKASMELFLYSFLSLSVIMAIYYLSTKISLPKWGVAVLELILAIIVIFIVFRKGYKKFPEVLNKNLIIMYVSAISILWNLWFFGFWSVAIISSAADTTFMKATLTAAFNAGAGVIGFPMGGWISDFVVKKGGSRKTLLVVLTLLQGILTFVFGIYILYNGNSMVIMGLILFITSLTFNALQPVSHALTAELVIPKYKGTAFGLWNLVGEIGAVLSPVINGTLRDLSGNWVWPIMLDAVLIIFSFFLLLFINIKKSTYN</sequence>
<feature type="transmembrane region" description="Helical" evidence="6">
    <location>
        <begin position="371"/>
        <end position="388"/>
    </location>
</feature>
<evidence type="ECO:0000313" key="8">
    <source>
        <dbReference type="EMBL" id="PFZ28030.1"/>
    </source>
</evidence>
<evidence type="ECO:0000256" key="3">
    <source>
        <dbReference type="ARBA" id="ARBA00022692"/>
    </source>
</evidence>
<evidence type="ECO:0000256" key="1">
    <source>
        <dbReference type="ARBA" id="ARBA00004651"/>
    </source>
</evidence>
<dbReference type="PANTHER" id="PTHR11662">
    <property type="entry name" value="SOLUTE CARRIER FAMILY 17"/>
    <property type="match status" value="1"/>
</dbReference>
<comment type="subcellular location">
    <subcellularLocation>
        <location evidence="1">Cell membrane</location>
        <topology evidence="1">Multi-pass membrane protein</topology>
    </subcellularLocation>
</comment>
<feature type="transmembrane region" description="Helical" evidence="6">
    <location>
        <begin position="48"/>
        <end position="67"/>
    </location>
</feature>
<gene>
    <name evidence="8" type="ORF">COL66_18540</name>
</gene>
<dbReference type="EMBL" id="NVGE01000027">
    <property type="protein sequence ID" value="PFZ28030.1"/>
    <property type="molecule type" value="Genomic_DNA"/>
</dbReference>
<feature type="transmembrane region" description="Helical" evidence="6">
    <location>
        <begin position="409"/>
        <end position="426"/>
    </location>
</feature>
<feature type="transmembrane region" description="Helical" evidence="6">
    <location>
        <begin position="212"/>
        <end position="232"/>
    </location>
</feature>
<keyword evidence="4 6" id="KW-1133">Transmembrane helix</keyword>
<evidence type="ECO:0000256" key="4">
    <source>
        <dbReference type="ARBA" id="ARBA00022989"/>
    </source>
</evidence>
<dbReference type="InterPro" id="IPR036259">
    <property type="entry name" value="MFS_trans_sf"/>
</dbReference>
<keyword evidence="5 6" id="KW-0472">Membrane</keyword>
<evidence type="ECO:0000313" key="9">
    <source>
        <dbReference type="Proteomes" id="UP000223311"/>
    </source>
</evidence>
<comment type="caution">
    <text evidence="8">The sequence shown here is derived from an EMBL/GenBank/DDBJ whole genome shotgun (WGS) entry which is preliminary data.</text>
</comment>
<organism evidence="8 9">
    <name type="scientific">Bacillus wiedmannii</name>
    <dbReference type="NCBI Taxonomy" id="1890302"/>
    <lineage>
        <taxon>Bacteria</taxon>
        <taxon>Bacillati</taxon>
        <taxon>Bacillota</taxon>
        <taxon>Bacilli</taxon>
        <taxon>Bacillales</taxon>
        <taxon>Bacillaceae</taxon>
        <taxon>Bacillus</taxon>
        <taxon>Bacillus cereus group</taxon>
    </lineage>
</organism>
<feature type="domain" description="Major facilitator superfamily (MFS) profile" evidence="7">
    <location>
        <begin position="11"/>
        <end position="463"/>
    </location>
</feature>
<dbReference type="Pfam" id="PF07690">
    <property type="entry name" value="MFS_1"/>
    <property type="match status" value="1"/>
</dbReference>
<feature type="transmembrane region" description="Helical" evidence="6">
    <location>
        <begin position="344"/>
        <end position="365"/>
    </location>
</feature>